<evidence type="ECO:0000256" key="1">
    <source>
        <dbReference type="SAM" id="Phobius"/>
    </source>
</evidence>
<evidence type="ECO:0000313" key="3">
    <source>
        <dbReference type="Proteomes" id="UP000250266"/>
    </source>
</evidence>
<reference evidence="2 3" key="1">
    <citation type="journal article" date="2016" name="Nat. Commun.">
        <title>Ectomycorrhizal ecology is imprinted in the genome of the dominant symbiotic fungus Cenococcum geophilum.</title>
        <authorList>
            <consortium name="DOE Joint Genome Institute"/>
            <person name="Peter M."/>
            <person name="Kohler A."/>
            <person name="Ohm R.A."/>
            <person name="Kuo A."/>
            <person name="Krutzmann J."/>
            <person name="Morin E."/>
            <person name="Arend M."/>
            <person name="Barry K.W."/>
            <person name="Binder M."/>
            <person name="Choi C."/>
            <person name="Clum A."/>
            <person name="Copeland A."/>
            <person name="Grisel N."/>
            <person name="Haridas S."/>
            <person name="Kipfer T."/>
            <person name="LaButti K."/>
            <person name="Lindquist E."/>
            <person name="Lipzen A."/>
            <person name="Maire R."/>
            <person name="Meier B."/>
            <person name="Mihaltcheva S."/>
            <person name="Molinier V."/>
            <person name="Murat C."/>
            <person name="Poggeler S."/>
            <person name="Quandt C.A."/>
            <person name="Sperisen C."/>
            <person name="Tritt A."/>
            <person name="Tisserant E."/>
            <person name="Crous P.W."/>
            <person name="Henrissat B."/>
            <person name="Nehls U."/>
            <person name="Egli S."/>
            <person name="Spatafora J.W."/>
            <person name="Grigoriev I.V."/>
            <person name="Martin F.M."/>
        </authorList>
    </citation>
    <scope>NUCLEOTIDE SEQUENCE [LARGE SCALE GENOMIC DNA]</scope>
    <source>
        <strain evidence="2 3">CBS 459.81</strain>
    </source>
</reference>
<dbReference type="Proteomes" id="UP000250266">
    <property type="component" value="Unassembled WGS sequence"/>
</dbReference>
<organism evidence="2 3">
    <name type="scientific">Lepidopterella palustris CBS 459.81</name>
    <dbReference type="NCBI Taxonomy" id="1314670"/>
    <lineage>
        <taxon>Eukaryota</taxon>
        <taxon>Fungi</taxon>
        <taxon>Dikarya</taxon>
        <taxon>Ascomycota</taxon>
        <taxon>Pezizomycotina</taxon>
        <taxon>Dothideomycetes</taxon>
        <taxon>Pleosporomycetidae</taxon>
        <taxon>Mytilinidiales</taxon>
        <taxon>Argynnaceae</taxon>
        <taxon>Lepidopterella</taxon>
    </lineage>
</organism>
<name>A0A8E2E2V7_9PEZI</name>
<gene>
    <name evidence="2" type="ORF">K432DRAFT_150469</name>
</gene>
<keyword evidence="3" id="KW-1185">Reference proteome</keyword>
<keyword evidence="1" id="KW-0472">Membrane</keyword>
<evidence type="ECO:0000313" key="2">
    <source>
        <dbReference type="EMBL" id="OCK76284.1"/>
    </source>
</evidence>
<feature type="transmembrane region" description="Helical" evidence="1">
    <location>
        <begin position="64"/>
        <end position="82"/>
    </location>
</feature>
<keyword evidence="1" id="KW-1133">Transmembrane helix</keyword>
<accession>A0A8E2E2V7</accession>
<dbReference type="EMBL" id="KV745225">
    <property type="protein sequence ID" value="OCK76284.1"/>
    <property type="molecule type" value="Genomic_DNA"/>
</dbReference>
<sequence length="90" mass="10340">MACCWNDFHVPRRYPTYEQWNACVLAWLAVDLVESPVNLNAAQPYRIHQPSQNRALSLSSPNGIAIRQGFISILLTISYYSIEIQLKMRS</sequence>
<dbReference type="AlphaFoldDB" id="A0A8E2E2V7"/>
<protein>
    <submittedName>
        <fullName evidence="2">Uncharacterized protein</fullName>
    </submittedName>
</protein>
<keyword evidence="1" id="KW-0812">Transmembrane</keyword>
<proteinExistence type="predicted"/>